<evidence type="ECO:0000256" key="2">
    <source>
        <dbReference type="ARBA" id="ARBA00022840"/>
    </source>
</evidence>
<dbReference type="Proteomes" id="UP001151760">
    <property type="component" value="Unassembled WGS sequence"/>
</dbReference>
<protein>
    <submittedName>
        <fullName evidence="4">Long chain acyl-CoA synthetase 6, peroxisomal-like protein</fullName>
    </submittedName>
</protein>
<keyword evidence="2" id="KW-0067">ATP-binding</keyword>
<sequence>MGGGKEGGLSTYNQDFLFENSNQQFMDVKRKSTKDKVRCEKVFDVDEFLDIKNLKASSIQVKGIPVDETKSMCNDVVGFDSIKELYASDEDFRNSCMELKTKKHGEQGYNVVLLEKLQTRNWNVYRTALSPLKLVSRFHDHLEIAMLHDILLHAVETYGDNKYLGTRFGTDGIVREYKWITYREACIAWLEVGSGLLYHGIPKGSTGLHFNSRPEWVIVDNACFTYSYISILLYDAISLDAATFILNLVTMQVIFCVPNTLKDLLSYLLEIPYVCLIMVVGTRYDELTSL</sequence>
<dbReference type="InterPro" id="IPR000873">
    <property type="entry name" value="AMP-dep_synth/lig_dom"/>
</dbReference>
<reference evidence="4" key="1">
    <citation type="journal article" date="2022" name="Int. J. Mol. Sci.">
        <title>Draft Genome of Tanacetum Coccineum: Genomic Comparison of Closely Related Tanacetum-Family Plants.</title>
        <authorList>
            <person name="Yamashiro T."/>
            <person name="Shiraishi A."/>
            <person name="Nakayama K."/>
            <person name="Satake H."/>
        </authorList>
    </citation>
    <scope>NUCLEOTIDE SEQUENCE</scope>
</reference>
<evidence type="ECO:0000313" key="5">
    <source>
        <dbReference type="Proteomes" id="UP001151760"/>
    </source>
</evidence>
<reference evidence="4" key="2">
    <citation type="submission" date="2022-01" db="EMBL/GenBank/DDBJ databases">
        <authorList>
            <person name="Yamashiro T."/>
            <person name="Shiraishi A."/>
            <person name="Satake H."/>
            <person name="Nakayama K."/>
        </authorList>
    </citation>
    <scope>NUCLEOTIDE SEQUENCE</scope>
</reference>
<accession>A0ABQ5GI39</accession>
<dbReference type="PANTHER" id="PTHR43272:SF33">
    <property type="entry name" value="AMP-BINDING DOMAIN-CONTAINING PROTEIN-RELATED"/>
    <property type="match status" value="1"/>
</dbReference>
<comment type="caution">
    <text evidence="4">The sequence shown here is derived from an EMBL/GenBank/DDBJ whole genome shotgun (WGS) entry which is preliminary data.</text>
</comment>
<dbReference type="Gene3D" id="3.40.50.12780">
    <property type="entry name" value="N-terminal domain of ligase-like"/>
    <property type="match status" value="1"/>
</dbReference>
<proteinExistence type="predicted"/>
<evidence type="ECO:0000259" key="3">
    <source>
        <dbReference type="Pfam" id="PF00501"/>
    </source>
</evidence>
<evidence type="ECO:0000256" key="1">
    <source>
        <dbReference type="ARBA" id="ARBA00022741"/>
    </source>
</evidence>
<keyword evidence="1" id="KW-0547">Nucleotide-binding</keyword>
<dbReference type="InterPro" id="IPR042099">
    <property type="entry name" value="ANL_N_sf"/>
</dbReference>
<dbReference type="PANTHER" id="PTHR43272">
    <property type="entry name" value="LONG-CHAIN-FATTY-ACID--COA LIGASE"/>
    <property type="match status" value="1"/>
</dbReference>
<dbReference type="Pfam" id="PF00501">
    <property type="entry name" value="AMP-binding"/>
    <property type="match status" value="1"/>
</dbReference>
<keyword evidence="5" id="KW-1185">Reference proteome</keyword>
<gene>
    <name evidence="4" type="ORF">Tco_1041773</name>
</gene>
<dbReference type="EMBL" id="BQNB010018495">
    <property type="protein sequence ID" value="GJT75048.1"/>
    <property type="molecule type" value="Genomic_DNA"/>
</dbReference>
<dbReference type="SUPFAM" id="SSF56801">
    <property type="entry name" value="Acetyl-CoA synthetase-like"/>
    <property type="match status" value="1"/>
</dbReference>
<evidence type="ECO:0000313" key="4">
    <source>
        <dbReference type="EMBL" id="GJT75048.1"/>
    </source>
</evidence>
<organism evidence="4 5">
    <name type="scientific">Tanacetum coccineum</name>
    <dbReference type="NCBI Taxonomy" id="301880"/>
    <lineage>
        <taxon>Eukaryota</taxon>
        <taxon>Viridiplantae</taxon>
        <taxon>Streptophyta</taxon>
        <taxon>Embryophyta</taxon>
        <taxon>Tracheophyta</taxon>
        <taxon>Spermatophyta</taxon>
        <taxon>Magnoliopsida</taxon>
        <taxon>eudicotyledons</taxon>
        <taxon>Gunneridae</taxon>
        <taxon>Pentapetalae</taxon>
        <taxon>asterids</taxon>
        <taxon>campanulids</taxon>
        <taxon>Asterales</taxon>
        <taxon>Asteraceae</taxon>
        <taxon>Asteroideae</taxon>
        <taxon>Anthemideae</taxon>
        <taxon>Anthemidinae</taxon>
        <taxon>Tanacetum</taxon>
    </lineage>
</organism>
<name>A0ABQ5GI39_9ASTR</name>
<feature type="domain" description="AMP-dependent synthetase/ligase" evidence="3">
    <location>
        <begin position="174"/>
        <end position="260"/>
    </location>
</feature>